<evidence type="ECO:0000259" key="2">
    <source>
        <dbReference type="Pfam" id="PF02517"/>
    </source>
</evidence>
<sequence length="250" mass="28723">MMNISELLLTIVLLLPGVLMMAINEKKLYCDLIPDIETPSFGLRLLNHIILAFPFALIGLFFYKKVGFQVFSFEGVSVLSLILSLLCAFLHVVVYYFYFKKNVARETYKQVEKSRRQLGIWTRTFYGGIVEEMIFRFGLMTFIVWICNLFISNSVVSIWIGNIVASIAFALAHLPAVYQMKVRVTRPMLIYSTSMNLLVGLLCGWLYWKEGLAAAILCHMLFHLVWYVFEKFDKNAQTQIGRNGGTTRPI</sequence>
<feature type="transmembrane region" description="Helical" evidence="1">
    <location>
        <begin position="6"/>
        <end position="24"/>
    </location>
</feature>
<feature type="transmembrane region" description="Helical" evidence="1">
    <location>
        <begin position="133"/>
        <end position="151"/>
    </location>
</feature>
<organism evidence="3 4">
    <name type="scientific">Mesobacillus persicus</name>
    <dbReference type="NCBI Taxonomy" id="930146"/>
    <lineage>
        <taxon>Bacteria</taxon>
        <taxon>Bacillati</taxon>
        <taxon>Bacillota</taxon>
        <taxon>Bacilli</taxon>
        <taxon>Bacillales</taxon>
        <taxon>Bacillaceae</taxon>
        <taxon>Mesobacillus</taxon>
    </lineage>
</organism>
<gene>
    <name evidence="3" type="ORF">SAMN05192533_105263</name>
</gene>
<evidence type="ECO:0000313" key="4">
    <source>
        <dbReference type="Proteomes" id="UP000198553"/>
    </source>
</evidence>
<dbReference type="STRING" id="930146.SAMN05192533_105263"/>
<keyword evidence="4" id="KW-1185">Reference proteome</keyword>
<evidence type="ECO:0000313" key="3">
    <source>
        <dbReference type="EMBL" id="SEM77408.1"/>
    </source>
</evidence>
<dbReference type="Proteomes" id="UP000198553">
    <property type="component" value="Unassembled WGS sequence"/>
</dbReference>
<keyword evidence="3" id="KW-0645">Protease</keyword>
<reference evidence="4" key="1">
    <citation type="submission" date="2016-10" db="EMBL/GenBank/DDBJ databases">
        <authorList>
            <person name="Varghese N."/>
            <person name="Submissions S."/>
        </authorList>
    </citation>
    <scope>NUCLEOTIDE SEQUENCE [LARGE SCALE GENOMIC DNA]</scope>
    <source>
        <strain evidence="4">B48,IBRC-M 10115,DSM 25386,CECT 8001</strain>
    </source>
</reference>
<keyword evidence="1" id="KW-0472">Membrane</keyword>
<keyword evidence="1" id="KW-0812">Transmembrane</keyword>
<feature type="transmembrane region" description="Helical" evidence="1">
    <location>
        <begin position="188"/>
        <end position="207"/>
    </location>
</feature>
<feature type="domain" description="CAAX prenyl protease 2/Lysostaphin resistance protein A-like" evidence="2">
    <location>
        <begin position="121"/>
        <end position="224"/>
    </location>
</feature>
<proteinExistence type="predicted"/>
<keyword evidence="1" id="KW-1133">Transmembrane helix</keyword>
<evidence type="ECO:0000256" key="1">
    <source>
        <dbReference type="SAM" id="Phobius"/>
    </source>
</evidence>
<feature type="transmembrane region" description="Helical" evidence="1">
    <location>
        <begin position="75"/>
        <end position="99"/>
    </location>
</feature>
<dbReference type="RefSeq" id="WP_090744226.1">
    <property type="nucleotide sequence ID" value="NZ_FOBW01000005.1"/>
</dbReference>
<name>A0A1H8B5U2_9BACI</name>
<dbReference type="GO" id="GO:0006508">
    <property type="term" value="P:proteolysis"/>
    <property type="evidence" value="ECO:0007669"/>
    <property type="project" value="UniProtKB-KW"/>
</dbReference>
<protein>
    <submittedName>
        <fullName evidence="3">CAAX protease self-immunity</fullName>
    </submittedName>
</protein>
<accession>A0A1H8B5U2</accession>
<dbReference type="Pfam" id="PF02517">
    <property type="entry name" value="Rce1-like"/>
    <property type="match status" value="1"/>
</dbReference>
<dbReference type="EMBL" id="FOBW01000005">
    <property type="protein sequence ID" value="SEM77408.1"/>
    <property type="molecule type" value="Genomic_DNA"/>
</dbReference>
<feature type="transmembrane region" description="Helical" evidence="1">
    <location>
        <begin position="45"/>
        <end position="63"/>
    </location>
</feature>
<dbReference type="GO" id="GO:0080120">
    <property type="term" value="P:CAAX-box protein maturation"/>
    <property type="evidence" value="ECO:0007669"/>
    <property type="project" value="UniProtKB-ARBA"/>
</dbReference>
<feature type="transmembrane region" description="Helical" evidence="1">
    <location>
        <begin position="157"/>
        <end position="176"/>
    </location>
</feature>
<dbReference type="GO" id="GO:0004175">
    <property type="term" value="F:endopeptidase activity"/>
    <property type="evidence" value="ECO:0007669"/>
    <property type="project" value="UniProtKB-ARBA"/>
</dbReference>
<feature type="transmembrane region" description="Helical" evidence="1">
    <location>
        <begin position="213"/>
        <end position="229"/>
    </location>
</feature>
<dbReference type="OrthoDB" id="378663at2"/>
<dbReference type="InterPro" id="IPR003675">
    <property type="entry name" value="Rce1/LyrA-like_dom"/>
</dbReference>
<dbReference type="AlphaFoldDB" id="A0A1H8B5U2"/>
<keyword evidence="3" id="KW-0378">Hydrolase</keyword>